<feature type="signal peptide" evidence="2">
    <location>
        <begin position="1"/>
        <end position="27"/>
    </location>
</feature>
<proteinExistence type="predicted"/>
<protein>
    <recommendedName>
        <fullName evidence="3">DUF6531 domain-containing protein</fullName>
    </recommendedName>
</protein>
<evidence type="ECO:0000259" key="3">
    <source>
        <dbReference type="Pfam" id="PF20148"/>
    </source>
</evidence>
<feature type="chain" id="PRO_5046926601" description="DUF6531 domain-containing protein" evidence="2">
    <location>
        <begin position="28"/>
        <end position="310"/>
    </location>
</feature>
<accession>A0ABP6YZ06</accession>
<evidence type="ECO:0000313" key="5">
    <source>
        <dbReference type="Proteomes" id="UP001501222"/>
    </source>
</evidence>
<feature type="region of interest" description="Disordered" evidence="1">
    <location>
        <begin position="208"/>
        <end position="229"/>
    </location>
</feature>
<dbReference type="Proteomes" id="UP001501222">
    <property type="component" value="Unassembled WGS sequence"/>
</dbReference>
<evidence type="ECO:0000256" key="2">
    <source>
        <dbReference type="SAM" id="SignalP"/>
    </source>
</evidence>
<evidence type="ECO:0000313" key="4">
    <source>
        <dbReference type="EMBL" id="GAA3594625.1"/>
    </source>
</evidence>
<keyword evidence="5" id="KW-1185">Reference proteome</keyword>
<dbReference type="Pfam" id="PF20148">
    <property type="entry name" value="DUF6531"/>
    <property type="match status" value="1"/>
</dbReference>
<dbReference type="EMBL" id="BAABAA010000018">
    <property type="protein sequence ID" value="GAA3594625.1"/>
    <property type="molecule type" value="Genomic_DNA"/>
</dbReference>
<sequence length="310" mass="33758">MSRTRRLLLLLLTLLLLNPLCTMQASAANPEEGTCVHVDVSVTASGELLTKGPQIANDGGFGHAGTGQTFTFQARTFSPSLNICVIKLTDLRRWQVSVWPCTNYPKPRLARTQSLTWTVTVPLDCELPSSPGLLSATLTNGKGSAGGYVNIYAGSPGFTLPDKQARALFGPFAMQSDPVNSLTGALAAVESDAALPGPGAPLTATRTYNSNDAATGPLGPGWRPRSCRHPLARTRTTPMAICIRRNHEVRVERRRQADVLHNSQRHDHLRPHRRRPSCYLHHRFPDDWLSVGSALSADPPKHDWQDVPAL</sequence>
<dbReference type="RefSeq" id="WP_344849167.1">
    <property type="nucleotide sequence ID" value="NZ_BAABAA010000018.1"/>
</dbReference>
<keyword evidence="2" id="KW-0732">Signal</keyword>
<organism evidence="4 5">
    <name type="scientific">Kribbella ginsengisoli</name>
    <dbReference type="NCBI Taxonomy" id="363865"/>
    <lineage>
        <taxon>Bacteria</taxon>
        <taxon>Bacillati</taxon>
        <taxon>Actinomycetota</taxon>
        <taxon>Actinomycetes</taxon>
        <taxon>Propionibacteriales</taxon>
        <taxon>Kribbellaceae</taxon>
        <taxon>Kribbella</taxon>
    </lineage>
</organism>
<feature type="domain" description="DUF6531" evidence="3">
    <location>
        <begin position="177"/>
        <end position="223"/>
    </location>
</feature>
<evidence type="ECO:0000256" key="1">
    <source>
        <dbReference type="SAM" id="MobiDB-lite"/>
    </source>
</evidence>
<gene>
    <name evidence="4" type="ORF">GCM10022235_77330</name>
</gene>
<reference evidence="5" key="1">
    <citation type="journal article" date="2019" name="Int. J. Syst. Evol. Microbiol.">
        <title>The Global Catalogue of Microorganisms (GCM) 10K type strain sequencing project: providing services to taxonomists for standard genome sequencing and annotation.</title>
        <authorList>
            <consortium name="The Broad Institute Genomics Platform"/>
            <consortium name="The Broad Institute Genome Sequencing Center for Infectious Disease"/>
            <person name="Wu L."/>
            <person name="Ma J."/>
        </authorList>
    </citation>
    <scope>NUCLEOTIDE SEQUENCE [LARGE SCALE GENOMIC DNA]</scope>
    <source>
        <strain evidence="5">JCM 16928</strain>
    </source>
</reference>
<name>A0ABP6YZ06_9ACTN</name>
<comment type="caution">
    <text evidence="4">The sequence shown here is derived from an EMBL/GenBank/DDBJ whole genome shotgun (WGS) entry which is preliminary data.</text>
</comment>
<dbReference type="InterPro" id="IPR045351">
    <property type="entry name" value="DUF6531"/>
</dbReference>